<dbReference type="Pfam" id="PF07994">
    <property type="entry name" value="NAD_binding_5"/>
    <property type="match status" value="1"/>
</dbReference>
<keyword evidence="9" id="KW-1185">Reference proteome</keyword>
<evidence type="ECO:0000256" key="4">
    <source>
        <dbReference type="ARBA" id="ARBA00010813"/>
    </source>
</evidence>
<keyword evidence="6" id="KW-0398">Inositol biosynthesis</keyword>
<dbReference type="EMBL" id="JAPMOS010000004">
    <property type="protein sequence ID" value="KAJ4462057.1"/>
    <property type="molecule type" value="Genomic_DNA"/>
</dbReference>
<evidence type="ECO:0000313" key="9">
    <source>
        <dbReference type="Proteomes" id="UP001141327"/>
    </source>
</evidence>
<organism evidence="8 9">
    <name type="scientific">Paratrimastix pyriformis</name>
    <dbReference type="NCBI Taxonomy" id="342808"/>
    <lineage>
        <taxon>Eukaryota</taxon>
        <taxon>Metamonada</taxon>
        <taxon>Preaxostyla</taxon>
        <taxon>Paratrimastigidae</taxon>
        <taxon>Paratrimastix</taxon>
    </lineage>
</organism>
<dbReference type="Proteomes" id="UP001141327">
    <property type="component" value="Unassembled WGS sequence"/>
</dbReference>
<dbReference type="PIRSF" id="PIRSF015578">
    <property type="entry name" value="Myoinos-ppht_syn"/>
    <property type="match status" value="1"/>
</dbReference>
<gene>
    <name evidence="8" type="ORF">PAPYR_1227</name>
</gene>
<dbReference type="SUPFAM" id="SSF55347">
    <property type="entry name" value="Glyceraldehyde-3-phosphate dehydrogenase-like, C-terminal domain"/>
    <property type="match status" value="1"/>
</dbReference>
<evidence type="ECO:0000256" key="5">
    <source>
        <dbReference type="ARBA" id="ARBA00012125"/>
    </source>
</evidence>
<proteinExistence type="inferred from homology"/>
<dbReference type="EC" id="5.5.1.4" evidence="5"/>
<dbReference type="SUPFAM" id="SSF51735">
    <property type="entry name" value="NAD(P)-binding Rossmann-fold domains"/>
    <property type="match status" value="1"/>
</dbReference>
<dbReference type="Pfam" id="PF01658">
    <property type="entry name" value="Inos-1-P_synth"/>
    <property type="match status" value="1"/>
</dbReference>
<evidence type="ECO:0000313" key="8">
    <source>
        <dbReference type="EMBL" id="KAJ4462057.1"/>
    </source>
</evidence>
<evidence type="ECO:0000256" key="2">
    <source>
        <dbReference type="ARBA" id="ARBA00001911"/>
    </source>
</evidence>
<accession>A0ABQ8USF5</accession>
<evidence type="ECO:0000256" key="1">
    <source>
        <dbReference type="ARBA" id="ARBA00000113"/>
    </source>
</evidence>
<comment type="pathway">
    <text evidence="3">Polyol metabolism; myo-inositol biosynthesis; myo-inositol from D-glucose 6-phosphate: step 1/2.</text>
</comment>
<reference evidence="8" key="1">
    <citation type="journal article" date="2022" name="bioRxiv">
        <title>Genomics of Preaxostyla Flagellates Illuminates Evolutionary Transitions and the Path Towards Mitochondrial Loss.</title>
        <authorList>
            <person name="Novak L.V.F."/>
            <person name="Treitli S.C."/>
            <person name="Pyrih J."/>
            <person name="Halakuc P."/>
            <person name="Pipaliya S.V."/>
            <person name="Vacek V."/>
            <person name="Brzon O."/>
            <person name="Soukal P."/>
            <person name="Eme L."/>
            <person name="Dacks J.B."/>
            <person name="Karnkowska A."/>
            <person name="Elias M."/>
            <person name="Hampl V."/>
        </authorList>
    </citation>
    <scope>NUCLEOTIDE SEQUENCE</scope>
    <source>
        <strain evidence="8">RCP-MX</strain>
    </source>
</reference>
<evidence type="ECO:0000256" key="6">
    <source>
        <dbReference type="ARBA" id="ARBA00022550"/>
    </source>
</evidence>
<evidence type="ECO:0000256" key="3">
    <source>
        <dbReference type="ARBA" id="ARBA00005117"/>
    </source>
</evidence>
<dbReference type="Gene3D" id="3.40.50.720">
    <property type="entry name" value="NAD(P)-binding Rossmann-like Domain"/>
    <property type="match status" value="2"/>
</dbReference>
<evidence type="ECO:0000259" key="7">
    <source>
        <dbReference type="Pfam" id="PF01658"/>
    </source>
</evidence>
<comment type="caution">
    <text evidence="8">The sequence shown here is derived from an EMBL/GenBank/DDBJ whole genome shotgun (WGS) entry which is preliminary data.</text>
</comment>
<dbReference type="InterPro" id="IPR036291">
    <property type="entry name" value="NAD(P)-bd_dom_sf"/>
</dbReference>
<dbReference type="PANTHER" id="PTHR11510">
    <property type="entry name" value="MYO-INOSITOL-1 PHOSPHATE SYNTHASE"/>
    <property type="match status" value="1"/>
</dbReference>
<protein>
    <recommendedName>
        <fullName evidence="5">inositol-3-phosphate synthase</fullName>
        <ecNumber evidence="5">5.5.1.4</ecNumber>
    </recommendedName>
</protein>
<sequence length="530" mass="57778">MESFSVVSPHLTETATELHSVYESHTQHVERVDGKLVCKPAIQTIHFRTQKTVPKLGLMMIGLGGNNGTTVTAQILANREHVRWETKDGPMEANFLGSLLQCSTSSLGFCGEEEVFVPFKSLVPLVDPTQIVVGGWDINNMNLADAMRRAKVLDINLQQQVAPMMRHMVPLPSVYIPDFIASEQSERANNTLPATLSRWEAVEHLRADIRNFKTANHLDKIVVLWTASTERFCQETVGVHDSADNLLAAIHASHAEISPSTLFAVASILEGCAFVNGSPQNTLVPGVVDLATRHHVPIAGSDFKTGQTKLKSVLVDFLISSGIRPLSVVSYNHLGNNDGANLANPRCFRSKEISKSSVCDDMIAGNQVLFPEGKKDGPDHLVIIKYCPAVGDSKRAMDEYYSEIAMGGKNTISIHNVCEDSLLAAPVIIDLACTIELFTRIEVAAAGAPGSALEYQPFHPLMGSFLGFLLKAPLVAPGVPLVNSLFKQRLCLENLLRVLRGLEPNTLMNLERNVEAARHPAVPTFAAIHH</sequence>
<dbReference type="InterPro" id="IPR002587">
    <property type="entry name" value="Myo-inos-1-P_Synthase"/>
</dbReference>
<comment type="similarity">
    <text evidence="4">Belongs to the myo-inositol 1-phosphate synthase family.</text>
</comment>
<comment type="catalytic activity">
    <reaction evidence="1">
        <text>D-glucose 6-phosphate = 1D-myo-inositol 3-phosphate</text>
        <dbReference type="Rhea" id="RHEA:10716"/>
        <dbReference type="ChEBI" id="CHEBI:58401"/>
        <dbReference type="ChEBI" id="CHEBI:61548"/>
        <dbReference type="EC" id="5.5.1.4"/>
    </reaction>
</comment>
<comment type="cofactor">
    <cofactor evidence="2">
        <name>NAD(+)</name>
        <dbReference type="ChEBI" id="CHEBI:57540"/>
    </cofactor>
</comment>
<feature type="domain" description="Myo-inositol-1-phosphate synthase GAPDH-like" evidence="7">
    <location>
        <begin position="306"/>
        <end position="421"/>
    </location>
</feature>
<name>A0ABQ8USF5_9EUKA</name>
<dbReference type="InterPro" id="IPR013021">
    <property type="entry name" value="Myo-inos-1-P_Synthase_GAPDH"/>
</dbReference>